<feature type="transmembrane region" description="Helical" evidence="1">
    <location>
        <begin position="30"/>
        <end position="48"/>
    </location>
</feature>
<feature type="transmembrane region" description="Helical" evidence="1">
    <location>
        <begin position="109"/>
        <end position="128"/>
    </location>
</feature>
<keyword evidence="1" id="KW-0472">Membrane</keyword>
<gene>
    <name evidence="2" type="ORF">SAMN04488089_107134</name>
</gene>
<sequence length="129" mass="14830">MVKGLSNIYFVIYIIVVCVIYFFLKREGGIAMGVLIIFLITSVPFILINLSRNLPKRKRILVIVNIIYITLISILSFLSLDKEDWLIVCVLGSLLVIILIVDLVKKKDLVVLNFFSFVHLLLFLIYLIL</sequence>
<feature type="transmembrane region" description="Helical" evidence="1">
    <location>
        <begin position="60"/>
        <end position="79"/>
    </location>
</feature>
<dbReference type="EMBL" id="FOFY01000007">
    <property type="protein sequence ID" value="SEQ92711.1"/>
    <property type="molecule type" value="Genomic_DNA"/>
</dbReference>
<keyword evidence="1" id="KW-0812">Transmembrane</keyword>
<keyword evidence="3" id="KW-1185">Reference proteome</keyword>
<evidence type="ECO:0000256" key="1">
    <source>
        <dbReference type="SAM" id="Phobius"/>
    </source>
</evidence>
<comment type="caution">
    <text evidence="2">The sequence shown here is derived from an EMBL/GenBank/DDBJ whole genome shotgun (WGS) entry which is preliminary data.</text>
</comment>
<dbReference type="AlphaFoldDB" id="A0AAJ5BE41"/>
<evidence type="ECO:0000313" key="3">
    <source>
        <dbReference type="Proteomes" id="UP000183496"/>
    </source>
</evidence>
<feature type="transmembrane region" description="Helical" evidence="1">
    <location>
        <begin position="7"/>
        <end position="24"/>
    </location>
</feature>
<keyword evidence="1" id="KW-1133">Transmembrane helix</keyword>
<proteinExistence type="predicted"/>
<evidence type="ECO:0000313" key="2">
    <source>
        <dbReference type="EMBL" id="SEQ92711.1"/>
    </source>
</evidence>
<feature type="transmembrane region" description="Helical" evidence="1">
    <location>
        <begin position="85"/>
        <end position="104"/>
    </location>
</feature>
<name>A0AAJ5BE41_MYRPR</name>
<reference evidence="2 3" key="1">
    <citation type="submission" date="2016-10" db="EMBL/GenBank/DDBJ databases">
        <authorList>
            <person name="Varghese N."/>
            <person name="Submissions S."/>
        </authorList>
    </citation>
    <scope>NUCLEOTIDE SEQUENCE [LARGE SCALE GENOMIC DNA]</scope>
    <source>
        <strain evidence="3">DSM 19823 / KCTC 23066 / CCTCC M 208030 / D25</strain>
    </source>
</reference>
<protein>
    <submittedName>
        <fullName evidence="2">Uncharacterized protein</fullName>
    </submittedName>
</protein>
<dbReference type="Proteomes" id="UP000183496">
    <property type="component" value="Unassembled WGS sequence"/>
</dbReference>
<organism evidence="2 3">
    <name type="scientific">Myroides profundi</name>
    <dbReference type="NCBI Taxonomy" id="480520"/>
    <lineage>
        <taxon>Bacteria</taxon>
        <taxon>Pseudomonadati</taxon>
        <taxon>Bacteroidota</taxon>
        <taxon>Flavobacteriia</taxon>
        <taxon>Flavobacteriales</taxon>
        <taxon>Flavobacteriaceae</taxon>
        <taxon>Myroides</taxon>
    </lineage>
</organism>
<accession>A0AAJ5BE41</accession>